<evidence type="ECO:0000313" key="1">
    <source>
        <dbReference type="EMBL" id="KAG2621900.1"/>
    </source>
</evidence>
<dbReference type="Proteomes" id="UP000823388">
    <property type="component" value="Chromosome 3N"/>
</dbReference>
<sequence length="166" mass="18696">MQLGRKYHSMTNIPDLDSYKNCHINVPIFMSCKSSIFLQNHRAAGTENIPSFISISRSMCDAFCDLNRPGIRAWSETCRTLPILLNLGSLTERSLTLKFALIRPLASPFGKEVRIRIKWEISISALDEGNIPVSEPIPSSILIDKCHEQSDREFNTKVDLGGDQML</sequence>
<name>A0A8T0UH76_PANVG</name>
<reference evidence="1" key="1">
    <citation type="submission" date="2020-05" db="EMBL/GenBank/DDBJ databases">
        <title>WGS assembly of Panicum virgatum.</title>
        <authorList>
            <person name="Lovell J.T."/>
            <person name="Jenkins J."/>
            <person name="Shu S."/>
            <person name="Juenger T.E."/>
            <person name="Schmutz J."/>
        </authorList>
    </citation>
    <scope>NUCLEOTIDE SEQUENCE</scope>
    <source>
        <strain evidence="1">AP13</strain>
    </source>
</reference>
<gene>
    <name evidence="1" type="ORF">PVAP13_3NG299400</name>
</gene>
<dbReference type="EMBL" id="CM029042">
    <property type="protein sequence ID" value="KAG2621900.1"/>
    <property type="molecule type" value="Genomic_DNA"/>
</dbReference>
<dbReference type="PROSITE" id="PS51257">
    <property type="entry name" value="PROKAR_LIPOPROTEIN"/>
    <property type="match status" value="1"/>
</dbReference>
<accession>A0A8T0UH76</accession>
<protein>
    <submittedName>
        <fullName evidence="1">Uncharacterized protein</fullName>
    </submittedName>
</protein>
<organism evidence="1 2">
    <name type="scientific">Panicum virgatum</name>
    <name type="common">Blackwell switchgrass</name>
    <dbReference type="NCBI Taxonomy" id="38727"/>
    <lineage>
        <taxon>Eukaryota</taxon>
        <taxon>Viridiplantae</taxon>
        <taxon>Streptophyta</taxon>
        <taxon>Embryophyta</taxon>
        <taxon>Tracheophyta</taxon>
        <taxon>Spermatophyta</taxon>
        <taxon>Magnoliopsida</taxon>
        <taxon>Liliopsida</taxon>
        <taxon>Poales</taxon>
        <taxon>Poaceae</taxon>
        <taxon>PACMAD clade</taxon>
        <taxon>Panicoideae</taxon>
        <taxon>Panicodae</taxon>
        <taxon>Paniceae</taxon>
        <taxon>Panicinae</taxon>
        <taxon>Panicum</taxon>
        <taxon>Panicum sect. Hiantes</taxon>
    </lineage>
</organism>
<evidence type="ECO:0000313" key="2">
    <source>
        <dbReference type="Proteomes" id="UP000823388"/>
    </source>
</evidence>
<proteinExistence type="predicted"/>
<dbReference type="AlphaFoldDB" id="A0A8T0UH76"/>
<comment type="caution">
    <text evidence="1">The sequence shown here is derived from an EMBL/GenBank/DDBJ whole genome shotgun (WGS) entry which is preliminary data.</text>
</comment>
<keyword evidence="2" id="KW-1185">Reference proteome</keyword>